<feature type="transmembrane region" description="Helical" evidence="9">
    <location>
        <begin position="7"/>
        <end position="25"/>
    </location>
</feature>
<dbReference type="GO" id="GO:0009002">
    <property type="term" value="F:serine-type D-Ala-D-Ala carboxypeptidase activity"/>
    <property type="evidence" value="ECO:0007669"/>
    <property type="project" value="UniProtKB-EC"/>
</dbReference>
<dbReference type="Gene3D" id="3.40.710.10">
    <property type="entry name" value="DD-peptidase/beta-lactamase superfamily"/>
    <property type="match status" value="1"/>
</dbReference>
<dbReference type="GO" id="GO:0008955">
    <property type="term" value="F:peptidoglycan glycosyltransferase activity"/>
    <property type="evidence" value="ECO:0007669"/>
    <property type="project" value="UniProtKB-EC"/>
</dbReference>
<evidence type="ECO:0000256" key="5">
    <source>
        <dbReference type="ARBA" id="ARBA00022801"/>
    </source>
</evidence>
<proteinExistence type="predicted"/>
<dbReference type="Pfam" id="PF00912">
    <property type="entry name" value="Transgly"/>
    <property type="match status" value="1"/>
</dbReference>
<dbReference type="PANTHER" id="PTHR32282">
    <property type="entry name" value="BINDING PROTEIN TRANSPEPTIDASE, PUTATIVE-RELATED"/>
    <property type="match status" value="1"/>
</dbReference>
<gene>
    <name evidence="12" type="ORF">KH327_06200</name>
</gene>
<feature type="domain" description="Glycosyl transferase family 51" evidence="11">
    <location>
        <begin position="59"/>
        <end position="213"/>
    </location>
</feature>
<dbReference type="GO" id="GO:0006508">
    <property type="term" value="P:proteolysis"/>
    <property type="evidence" value="ECO:0007669"/>
    <property type="project" value="UniProtKB-KW"/>
</dbReference>
<dbReference type="InterPro" id="IPR001264">
    <property type="entry name" value="Glyco_trans_51"/>
</dbReference>
<evidence type="ECO:0000256" key="7">
    <source>
        <dbReference type="ARBA" id="ARBA00034000"/>
    </source>
</evidence>
<dbReference type="SUPFAM" id="SSF56601">
    <property type="entry name" value="beta-lactamase/transpeptidase-like"/>
    <property type="match status" value="1"/>
</dbReference>
<dbReference type="InterPro" id="IPR050396">
    <property type="entry name" value="Glycosyltr_51/Transpeptidase"/>
</dbReference>
<comment type="catalytic activity">
    <reaction evidence="8">
        <text>[GlcNAc-(1-&gt;4)-Mur2Ac(oyl-L-Ala-gamma-D-Glu-L-Lys-D-Ala-D-Ala)](n)-di-trans,octa-cis-undecaprenyl diphosphate + beta-D-GlcNAc-(1-&gt;4)-Mur2Ac(oyl-L-Ala-gamma-D-Glu-L-Lys-D-Ala-D-Ala)-di-trans,octa-cis-undecaprenyl diphosphate = [GlcNAc-(1-&gt;4)-Mur2Ac(oyl-L-Ala-gamma-D-Glu-L-Lys-D-Ala-D-Ala)](n+1)-di-trans,octa-cis-undecaprenyl diphosphate + di-trans,octa-cis-undecaprenyl diphosphate + H(+)</text>
        <dbReference type="Rhea" id="RHEA:23708"/>
        <dbReference type="Rhea" id="RHEA-COMP:9602"/>
        <dbReference type="Rhea" id="RHEA-COMP:9603"/>
        <dbReference type="ChEBI" id="CHEBI:15378"/>
        <dbReference type="ChEBI" id="CHEBI:58405"/>
        <dbReference type="ChEBI" id="CHEBI:60033"/>
        <dbReference type="ChEBI" id="CHEBI:78435"/>
        <dbReference type="EC" id="2.4.99.28"/>
    </reaction>
</comment>
<evidence type="ECO:0000259" key="11">
    <source>
        <dbReference type="Pfam" id="PF00912"/>
    </source>
</evidence>
<evidence type="ECO:0000256" key="1">
    <source>
        <dbReference type="ARBA" id="ARBA00022645"/>
    </source>
</evidence>
<keyword evidence="9" id="KW-1133">Transmembrane helix</keyword>
<keyword evidence="5" id="KW-0378">Hydrolase</keyword>
<dbReference type="InterPro" id="IPR036950">
    <property type="entry name" value="PBP_transglycosylase"/>
</dbReference>
<evidence type="ECO:0000256" key="9">
    <source>
        <dbReference type="SAM" id="Phobius"/>
    </source>
</evidence>
<keyword evidence="1" id="KW-0121">Carboxypeptidase</keyword>
<keyword evidence="2" id="KW-0645">Protease</keyword>
<keyword evidence="9" id="KW-0472">Membrane</keyword>
<evidence type="ECO:0000256" key="4">
    <source>
        <dbReference type="ARBA" id="ARBA00022679"/>
    </source>
</evidence>
<evidence type="ECO:0000313" key="13">
    <source>
        <dbReference type="Proteomes" id="UP000748991"/>
    </source>
</evidence>
<dbReference type="AlphaFoldDB" id="A0A943SR97"/>
<evidence type="ECO:0000256" key="6">
    <source>
        <dbReference type="ARBA" id="ARBA00023268"/>
    </source>
</evidence>
<sequence length="764" mass="89343">MKKALKYIFIFLAIFLAMFLSYTIYRTPRIDFKEEFQNKKSEGSRIVNTKGEVEYCFYPNRDYVERKDIPEDLVKILLNTEDRSFYEHGGINIKSILASILQNIKSMKIVRGGSTIDQQLIKNLYLTNEKSLTRKIKEAYLTVKLNKELAKDEILELYINKVWLGHDVYGFSDGAKFYFGKDLKNLNKAELSLLVGTLNAPSKYKPFKLLRKNTYTEDYLIRDNVEINNKLYKCVYNNKVEDKLKVIYRSLLDNKVIEPEEYEELVNYDVKKSLKYQEKNDEIKKNLIVVKEDIIKSIMKEKNLSYNEAFGYLKNNNLTYTSTIDNNLQEKLNESLDEIIKKYFSYKNIRKIADINFSKNKNILDLKGNVTNIKKSDLFKDGRVFLYPSEYEETAYNEIKLTNNDKIQVLDNGIKIRDYYSTEDGFKLHRFEPLYFKESEYYKKDGVIYIKKDSKIRRNMNIDDDGYLYFNSEELVYDKEGQTQPQIAGIVIDNKTNKIIATINGRKANEKFINRSEMPRQVGSVIKPISVYLPSLDNGKKPKDYIVDETYTTKDGYSPRNWYKGYRGKMTIEESLAESVNITTVKLAEELGIYTITSYLERLGLIYERDSFISKEENKSINDENYSALALGGLTHGFSPRDIISSYTVFPQKGYFEKPTTFLESTDRKEKVVNEDIVEDMDQMLKTATRRNFSRYAYGIDGLRGKTGTTNDIRDLWYIGYNDRFTIGIWMGFDNQAISFKESDGSVVKVYKEIFNIVSDNYKE</sequence>
<dbReference type="InterPro" id="IPR023346">
    <property type="entry name" value="Lysozyme-like_dom_sf"/>
</dbReference>
<dbReference type="RefSeq" id="WP_278638000.1">
    <property type="nucleotide sequence ID" value="NZ_JAGZZP010000010.1"/>
</dbReference>
<dbReference type="EMBL" id="JAGZZP010000010">
    <property type="protein sequence ID" value="MBS6535406.1"/>
    <property type="molecule type" value="Genomic_DNA"/>
</dbReference>
<evidence type="ECO:0000313" key="12">
    <source>
        <dbReference type="EMBL" id="MBS6535406.1"/>
    </source>
</evidence>
<dbReference type="PANTHER" id="PTHR32282:SF33">
    <property type="entry name" value="PEPTIDOGLYCAN GLYCOSYLTRANSFERASE"/>
    <property type="match status" value="1"/>
</dbReference>
<evidence type="ECO:0000256" key="2">
    <source>
        <dbReference type="ARBA" id="ARBA00022670"/>
    </source>
</evidence>
<keyword evidence="6" id="KW-0511">Multifunctional enzyme</keyword>
<organism evidence="12 13">
    <name type="scientific">Peptoniphilus harei</name>
    <dbReference type="NCBI Taxonomy" id="54005"/>
    <lineage>
        <taxon>Bacteria</taxon>
        <taxon>Bacillati</taxon>
        <taxon>Bacillota</taxon>
        <taxon>Tissierellia</taxon>
        <taxon>Tissierellales</taxon>
        <taxon>Peptoniphilaceae</taxon>
        <taxon>Peptoniphilus</taxon>
    </lineage>
</organism>
<feature type="domain" description="Penicillin-binding protein transpeptidase" evidence="10">
    <location>
        <begin position="490"/>
        <end position="721"/>
    </location>
</feature>
<name>A0A943SR97_9FIRM</name>
<keyword evidence="9" id="KW-0812">Transmembrane</keyword>
<dbReference type="Gene3D" id="1.10.3810.10">
    <property type="entry name" value="Biosynthetic peptidoglycan transglycosylase-like"/>
    <property type="match status" value="1"/>
</dbReference>
<evidence type="ECO:0000256" key="3">
    <source>
        <dbReference type="ARBA" id="ARBA00022676"/>
    </source>
</evidence>
<comment type="catalytic activity">
    <reaction evidence="7">
        <text>Preferential cleavage: (Ac)2-L-Lys-D-Ala-|-D-Ala. Also transpeptidation of peptidyl-alanyl moieties that are N-acyl substituents of D-alanine.</text>
        <dbReference type="EC" id="3.4.16.4"/>
    </reaction>
</comment>
<keyword evidence="4" id="KW-0808">Transferase</keyword>
<reference evidence="12" key="1">
    <citation type="submission" date="2021-02" db="EMBL/GenBank/DDBJ databases">
        <title>Infant gut strain persistence is associated with maternal origin, phylogeny, and functional potential including surface adhesion and iron acquisition.</title>
        <authorList>
            <person name="Lou Y.C."/>
        </authorList>
    </citation>
    <scope>NUCLEOTIDE SEQUENCE</scope>
    <source>
        <strain evidence="12">L3_060_052G1_dasL3_060_052G1_concoct_1</strain>
    </source>
</reference>
<dbReference type="SUPFAM" id="SSF53955">
    <property type="entry name" value="Lysozyme-like"/>
    <property type="match status" value="1"/>
</dbReference>
<evidence type="ECO:0000256" key="8">
    <source>
        <dbReference type="ARBA" id="ARBA00049902"/>
    </source>
</evidence>
<protein>
    <submittedName>
        <fullName evidence="12">Penicillin-binding protein</fullName>
    </submittedName>
</protein>
<dbReference type="InterPro" id="IPR001460">
    <property type="entry name" value="PCN-bd_Tpept"/>
</dbReference>
<keyword evidence="3" id="KW-0328">Glycosyltransferase</keyword>
<dbReference type="GO" id="GO:0008658">
    <property type="term" value="F:penicillin binding"/>
    <property type="evidence" value="ECO:0007669"/>
    <property type="project" value="InterPro"/>
</dbReference>
<dbReference type="Pfam" id="PF00905">
    <property type="entry name" value="Transpeptidase"/>
    <property type="match status" value="1"/>
</dbReference>
<comment type="caution">
    <text evidence="12">The sequence shown here is derived from an EMBL/GenBank/DDBJ whole genome shotgun (WGS) entry which is preliminary data.</text>
</comment>
<dbReference type="Proteomes" id="UP000748991">
    <property type="component" value="Unassembled WGS sequence"/>
</dbReference>
<accession>A0A943SR97</accession>
<evidence type="ECO:0000259" key="10">
    <source>
        <dbReference type="Pfam" id="PF00905"/>
    </source>
</evidence>
<dbReference type="InterPro" id="IPR012338">
    <property type="entry name" value="Beta-lactam/transpept-like"/>
</dbReference>